<proteinExistence type="inferred from homology"/>
<dbReference type="InterPro" id="IPR043425">
    <property type="entry name" value="NusG-like"/>
</dbReference>
<dbReference type="SMART" id="SM00739">
    <property type="entry name" value="KOW"/>
    <property type="match status" value="1"/>
</dbReference>
<dbReference type="GO" id="GO:0032784">
    <property type="term" value="P:regulation of DNA-templated transcription elongation"/>
    <property type="evidence" value="ECO:0007669"/>
    <property type="project" value="InterPro"/>
</dbReference>
<keyword evidence="1 5" id="KW-0806">Transcription termination</keyword>
<dbReference type="GO" id="GO:0031564">
    <property type="term" value="P:transcription antitermination"/>
    <property type="evidence" value="ECO:0007669"/>
    <property type="project" value="UniProtKB-UniRule"/>
</dbReference>
<protein>
    <recommendedName>
        <fullName evidence="5 6">Transcription termination/antitermination protein NusG</fullName>
    </recommendedName>
</protein>
<dbReference type="InterPro" id="IPR005824">
    <property type="entry name" value="KOW"/>
</dbReference>
<evidence type="ECO:0000256" key="4">
    <source>
        <dbReference type="ARBA" id="ARBA00023163"/>
    </source>
</evidence>
<evidence type="ECO:0000259" key="9">
    <source>
        <dbReference type="SMART" id="SM00739"/>
    </source>
</evidence>
<gene>
    <name evidence="5 10" type="primary">nusG</name>
    <name evidence="10" type="ORF">PH603_07605</name>
</gene>
<dbReference type="GO" id="GO:0006353">
    <property type="term" value="P:DNA-templated transcription termination"/>
    <property type="evidence" value="ECO:0007669"/>
    <property type="project" value="UniProtKB-UniRule"/>
</dbReference>
<evidence type="ECO:0000259" key="8">
    <source>
        <dbReference type="SMART" id="SM00738"/>
    </source>
</evidence>
<keyword evidence="3 5" id="KW-0805">Transcription regulation</keyword>
<dbReference type="InterPro" id="IPR008991">
    <property type="entry name" value="Translation_prot_SH3-like_sf"/>
</dbReference>
<feature type="domain" description="KOW" evidence="9">
    <location>
        <begin position="123"/>
        <end position="150"/>
    </location>
</feature>
<evidence type="ECO:0000313" key="11">
    <source>
        <dbReference type="Proteomes" id="UP001217500"/>
    </source>
</evidence>
<dbReference type="AlphaFoldDB" id="A0AAE9XWC3"/>
<dbReference type="Gene3D" id="3.30.70.940">
    <property type="entry name" value="NusG, N-terminal domain"/>
    <property type="match status" value="1"/>
</dbReference>
<accession>A0AAE9XWC3</accession>
<evidence type="ECO:0000256" key="7">
    <source>
        <dbReference type="RuleBase" id="RU000538"/>
    </source>
</evidence>
<keyword evidence="4 5" id="KW-0804">Transcription</keyword>
<dbReference type="Proteomes" id="UP001217500">
    <property type="component" value="Chromosome"/>
</dbReference>
<reference evidence="10" key="1">
    <citation type="submission" date="2023-01" db="EMBL/GenBank/DDBJ databases">
        <title>The genome sequence of Kordiimonadaceae bacterium 6D33.</title>
        <authorList>
            <person name="Liu Y."/>
        </authorList>
    </citation>
    <scope>NUCLEOTIDE SEQUENCE</scope>
    <source>
        <strain evidence="10">6D33</strain>
    </source>
</reference>
<dbReference type="GO" id="GO:0006354">
    <property type="term" value="P:DNA-templated transcription elongation"/>
    <property type="evidence" value="ECO:0007669"/>
    <property type="project" value="UniProtKB-UniRule"/>
</dbReference>
<comment type="function">
    <text evidence="5 7">Participates in transcription elongation, termination and antitermination.</text>
</comment>
<dbReference type="SUPFAM" id="SSF50104">
    <property type="entry name" value="Translation proteins SH3-like domain"/>
    <property type="match status" value="1"/>
</dbReference>
<evidence type="ECO:0000256" key="3">
    <source>
        <dbReference type="ARBA" id="ARBA00023015"/>
    </source>
</evidence>
<dbReference type="RefSeq" id="WP_289505469.1">
    <property type="nucleotide sequence ID" value="NZ_CP116805.1"/>
</dbReference>
<dbReference type="PANTHER" id="PTHR30265:SF2">
    <property type="entry name" value="TRANSCRIPTION TERMINATION_ANTITERMINATION PROTEIN NUSG"/>
    <property type="match status" value="1"/>
</dbReference>
<evidence type="ECO:0000256" key="5">
    <source>
        <dbReference type="HAMAP-Rule" id="MF_00948"/>
    </source>
</evidence>
<dbReference type="CDD" id="cd09891">
    <property type="entry name" value="NGN_Bact_1"/>
    <property type="match status" value="1"/>
</dbReference>
<dbReference type="Pfam" id="PF00467">
    <property type="entry name" value="KOW"/>
    <property type="match status" value="1"/>
</dbReference>
<sequence length="178" mass="19847">MSKARWYIIHAYSGFEKKVAAAIREQAAQQGLEALVEEVVVPTEEVVEVRKGKKVKAEKKFFPGYVLIKMVLTDDTYHVVNSNPKVTGFLGPQGKPSPISEEEAARILHQVVEGVERPRPNIVFEVGEEVRVVDGPFTSFVGHVEDVDEDKARLKVSVSIFGRETPVELEYAQVEKVA</sequence>
<dbReference type="GO" id="GO:0005829">
    <property type="term" value="C:cytosol"/>
    <property type="evidence" value="ECO:0007669"/>
    <property type="project" value="TreeGrafter"/>
</dbReference>
<evidence type="ECO:0000256" key="2">
    <source>
        <dbReference type="ARBA" id="ARBA00022814"/>
    </source>
</evidence>
<dbReference type="FunFam" id="2.30.30.30:FF:000002">
    <property type="entry name" value="Transcription termination/antitermination factor NusG"/>
    <property type="match status" value="1"/>
</dbReference>
<evidence type="ECO:0000313" key="10">
    <source>
        <dbReference type="EMBL" id="WCL55623.1"/>
    </source>
</evidence>
<feature type="domain" description="NusG-like N-terminal" evidence="8">
    <location>
        <begin position="3"/>
        <end position="111"/>
    </location>
</feature>
<dbReference type="InterPro" id="IPR001062">
    <property type="entry name" value="Transcrpt_antiterm_NusG"/>
</dbReference>
<dbReference type="InterPro" id="IPR047050">
    <property type="entry name" value="NGN"/>
</dbReference>
<evidence type="ECO:0000256" key="6">
    <source>
        <dbReference type="NCBIfam" id="TIGR00922"/>
    </source>
</evidence>
<dbReference type="SUPFAM" id="SSF82679">
    <property type="entry name" value="N-utilization substance G protein NusG, N-terminal domain"/>
    <property type="match status" value="1"/>
</dbReference>
<dbReference type="NCBIfam" id="TIGR00922">
    <property type="entry name" value="nusG"/>
    <property type="match status" value="1"/>
</dbReference>
<dbReference type="PRINTS" id="PR00338">
    <property type="entry name" value="NUSGTNSCPFCT"/>
</dbReference>
<organism evidence="10 11">
    <name type="scientific">Gimibacter soli</name>
    <dbReference type="NCBI Taxonomy" id="3024400"/>
    <lineage>
        <taxon>Bacteria</taxon>
        <taxon>Pseudomonadati</taxon>
        <taxon>Pseudomonadota</taxon>
        <taxon>Alphaproteobacteria</taxon>
        <taxon>Kordiimonadales</taxon>
        <taxon>Temperatibacteraceae</taxon>
        <taxon>Gimibacter</taxon>
    </lineage>
</organism>
<dbReference type="CDD" id="cd06091">
    <property type="entry name" value="KOW_NusG"/>
    <property type="match status" value="1"/>
</dbReference>
<comment type="similarity">
    <text evidence="5 7">Belongs to the NusG family.</text>
</comment>
<dbReference type="EMBL" id="CP116805">
    <property type="protein sequence ID" value="WCL55623.1"/>
    <property type="molecule type" value="Genomic_DNA"/>
</dbReference>
<keyword evidence="11" id="KW-1185">Reference proteome</keyword>
<dbReference type="HAMAP" id="MF_00948">
    <property type="entry name" value="NusG"/>
    <property type="match status" value="1"/>
</dbReference>
<dbReference type="KEGG" id="gso:PH603_07605"/>
<dbReference type="InterPro" id="IPR014722">
    <property type="entry name" value="Rib_uL2_dom2"/>
</dbReference>
<name>A0AAE9XWC3_9PROT</name>
<dbReference type="InterPro" id="IPR036735">
    <property type="entry name" value="NGN_dom_sf"/>
</dbReference>
<dbReference type="SMART" id="SM00738">
    <property type="entry name" value="NGN"/>
    <property type="match status" value="1"/>
</dbReference>
<dbReference type="Gene3D" id="2.30.30.30">
    <property type="match status" value="1"/>
</dbReference>
<dbReference type="Pfam" id="PF02357">
    <property type="entry name" value="NusG"/>
    <property type="match status" value="1"/>
</dbReference>
<dbReference type="PROSITE" id="PS01014">
    <property type="entry name" value="NUSG"/>
    <property type="match status" value="1"/>
</dbReference>
<dbReference type="InterPro" id="IPR015869">
    <property type="entry name" value="Transcrpt_antiterm_NusG_bac_CS"/>
</dbReference>
<keyword evidence="2 5" id="KW-0889">Transcription antitermination</keyword>
<evidence type="ECO:0000256" key="1">
    <source>
        <dbReference type="ARBA" id="ARBA00022472"/>
    </source>
</evidence>
<dbReference type="InterPro" id="IPR006645">
    <property type="entry name" value="NGN-like_dom"/>
</dbReference>
<dbReference type="PANTHER" id="PTHR30265">
    <property type="entry name" value="RHO-INTERACTING TRANSCRIPTION TERMINATION FACTOR NUSG"/>
    <property type="match status" value="1"/>
</dbReference>